<name>A0ACC2A8G7_DIPCM</name>
<keyword evidence="2" id="KW-1185">Reference proteome</keyword>
<dbReference type="EMBL" id="CM055114">
    <property type="protein sequence ID" value="KAJ7513850.1"/>
    <property type="molecule type" value="Genomic_DNA"/>
</dbReference>
<evidence type="ECO:0000313" key="1">
    <source>
        <dbReference type="EMBL" id="KAJ7513850.1"/>
    </source>
</evidence>
<comment type="caution">
    <text evidence="1">The sequence shown here is derived from an EMBL/GenBank/DDBJ whole genome shotgun (WGS) entry which is preliminary data.</text>
</comment>
<evidence type="ECO:0000313" key="2">
    <source>
        <dbReference type="Proteomes" id="UP001162992"/>
    </source>
</evidence>
<dbReference type="Proteomes" id="UP001162992">
    <property type="component" value="Chromosome 23"/>
</dbReference>
<proteinExistence type="predicted"/>
<organism evidence="1 2">
    <name type="scientific">Diphasiastrum complanatum</name>
    <name type="common">Issler's clubmoss</name>
    <name type="synonym">Lycopodium complanatum</name>
    <dbReference type="NCBI Taxonomy" id="34168"/>
    <lineage>
        <taxon>Eukaryota</taxon>
        <taxon>Viridiplantae</taxon>
        <taxon>Streptophyta</taxon>
        <taxon>Embryophyta</taxon>
        <taxon>Tracheophyta</taxon>
        <taxon>Lycopodiopsida</taxon>
        <taxon>Lycopodiales</taxon>
        <taxon>Lycopodiaceae</taxon>
        <taxon>Lycopodioideae</taxon>
        <taxon>Diphasiastrum</taxon>
    </lineage>
</organism>
<gene>
    <name evidence="1" type="ORF">O6H91_23G016600</name>
</gene>
<accession>A0ACC2A8G7</accession>
<sequence length="448" mass="51075">MLKSTSQVPLPTMRTPDQHIAVTTPSVEDQLQSDCSRLGAKGLNPRHRPFSEFTPPHLNIEVYPPALAKHEDVVRDRQLFMDTLNKFHSTLGSKMMIPKIGGTYLDLHLLYQEVTTRGGLQQVIKNRIWKEIKAIFQFPRTATNASFVLRKYYTSLLHHYEQVYFLRAQAPAPISASPVPSAMLRSADNDSRPLVSAGSEPIPKKKRRRHSDPSRALSVNPAASIGQKVTGAIDGKFDHGYLVTVLVGSEKLRGVMYTVPPGHDFSQFATLPLCMNSSNLYSEPRGRKYRHLWKRNTNVLEKDPTAPKFNRSGYNFFFAEQRRNLKGLYPDREKEISRMIGDKWSKLTEEEKSPYQQKGQKDKERYKKEIFEYHQRKSMKNNVDRCTAFKVVRKQTPQSLDDESEHSDNFFISMNSGTAKNSPMAEPQAILAGDLDGCPLQKEMYAPE</sequence>
<reference evidence="2" key="1">
    <citation type="journal article" date="2024" name="Proc. Natl. Acad. Sci. U.S.A.">
        <title>Extraordinary preservation of gene collinearity over three hundred million years revealed in homosporous lycophytes.</title>
        <authorList>
            <person name="Li C."/>
            <person name="Wickell D."/>
            <person name="Kuo L.Y."/>
            <person name="Chen X."/>
            <person name="Nie B."/>
            <person name="Liao X."/>
            <person name="Peng D."/>
            <person name="Ji J."/>
            <person name="Jenkins J."/>
            <person name="Williams M."/>
            <person name="Shu S."/>
            <person name="Plott C."/>
            <person name="Barry K."/>
            <person name="Rajasekar S."/>
            <person name="Grimwood J."/>
            <person name="Han X."/>
            <person name="Sun S."/>
            <person name="Hou Z."/>
            <person name="He W."/>
            <person name="Dai G."/>
            <person name="Sun C."/>
            <person name="Schmutz J."/>
            <person name="Leebens-Mack J.H."/>
            <person name="Li F.W."/>
            <person name="Wang L."/>
        </authorList>
    </citation>
    <scope>NUCLEOTIDE SEQUENCE [LARGE SCALE GENOMIC DNA]</scope>
    <source>
        <strain evidence="2">cv. PW_Plant_1</strain>
    </source>
</reference>
<protein>
    <submittedName>
        <fullName evidence="1">Uncharacterized protein</fullName>
    </submittedName>
</protein>